<organism evidence="1 2">
    <name type="scientific">Phytophthora aleatoria</name>
    <dbReference type="NCBI Taxonomy" id="2496075"/>
    <lineage>
        <taxon>Eukaryota</taxon>
        <taxon>Sar</taxon>
        <taxon>Stramenopiles</taxon>
        <taxon>Oomycota</taxon>
        <taxon>Peronosporomycetes</taxon>
        <taxon>Peronosporales</taxon>
        <taxon>Peronosporaceae</taxon>
        <taxon>Phytophthora</taxon>
    </lineage>
</organism>
<evidence type="ECO:0000313" key="2">
    <source>
        <dbReference type="Proteomes" id="UP000709295"/>
    </source>
</evidence>
<comment type="caution">
    <text evidence="1">The sequence shown here is derived from an EMBL/GenBank/DDBJ whole genome shotgun (WGS) entry which is preliminary data.</text>
</comment>
<gene>
    <name evidence="1" type="ORF">JG688_00012079</name>
</gene>
<reference evidence="1" key="1">
    <citation type="submission" date="2021-01" db="EMBL/GenBank/DDBJ databases">
        <title>Phytophthora aleatoria, a newly-described species from Pinus radiata is distinct from Phytophthora cactorum isolates based on comparative genomics.</title>
        <authorList>
            <person name="Mcdougal R."/>
            <person name="Panda P."/>
            <person name="Williams N."/>
            <person name="Studholme D.J."/>
        </authorList>
    </citation>
    <scope>NUCLEOTIDE SEQUENCE</scope>
    <source>
        <strain evidence="1">NZFS 4037</strain>
    </source>
</reference>
<protein>
    <submittedName>
        <fullName evidence="1">Uncharacterized protein</fullName>
    </submittedName>
</protein>
<keyword evidence="2" id="KW-1185">Reference proteome</keyword>
<dbReference type="Proteomes" id="UP000709295">
    <property type="component" value="Unassembled WGS sequence"/>
</dbReference>
<dbReference type="EMBL" id="JAENGY010000902">
    <property type="protein sequence ID" value="KAG6955024.1"/>
    <property type="molecule type" value="Genomic_DNA"/>
</dbReference>
<proteinExistence type="predicted"/>
<accession>A0A8J5M0A0</accession>
<name>A0A8J5M0A0_9STRA</name>
<dbReference type="AlphaFoldDB" id="A0A8J5M0A0"/>
<evidence type="ECO:0000313" key="1">
    <source>
        <dbReference type="EMBL" id="KAG6955024.1"/>
    </source>
</evidence>
<sequence>MICIVAIDTRVKGSRALHSTRLECNCVEALATNFSMILTTNSWSFLDTITTSNKNN</sequence>